<sequence length="136" mass="15352">MTQTKLSKLLKQYNPIILDGAMATEIEKHGIALDSELWSAAVIQEHPEVVKQVHLDYFKSGADIATTNTYQATLLGFQQSGYSEQEAERIISKRFSLLLMHAPNLGEPLPAAAGITPLSTDRRKRWSLRCVPRRWF</sequence>
<keyword evidence="2 7" id="KW-0808">Transferase</keyword>
<proteinExistence type="predicted"/>
<organism evidence="7 8">
    <name type="scientific">Sporolactobacillus inulinus</name>
    <dbReference type="NCBI Taxonomy" id="2078"/>
    <lineage>
        <taxon>Bacteria</taxon>
        <taxon>Bacillati</taxon>
        <taxon>Bacillota</taxon>
        <taxon>Bacilli</taxon>
        <taxon>Bacillales</taxon>
        <taxon>Sporolactobacillaceae</taxon>
        <taxon>Sporolactobacillus</taxon>
    </lineage>
</organism>
<comment type="caution">
    <text evidence="7">The sequence shown here is derived from an EMBL/GenBank/DDBJ whole genome shotgun (WGS) entry which is preliminary data.</text>
</comment>
<dbReference type="GO" id="GO:0033528">
    <property type="term" value="P:S-methylmethionine cycle"/>
    <property type="evidence" value="ECO:0007669"/>
    <property type="project" value="TreeGrafter"/>
</dbReference>
<feature type="domain" description="Hcy-binding" evidence="6">
    <location>
        <begin position="4"/>
        <end position="136"/>
    </location>
</feature>
<dbReference type="InterPro" id="IPR051486">
    <property type="entry name" value="Hcy_S-methyltransferase"/>
</dbReference>
<dbReference type="EC" id="2.1.1.10" evidence="7"/>
<dbReference type="RefSeq" id="WP_262392745.1">
    <property type="nucleotide sequence ID" value="NZ_BEXB01000016.1"/>
</dbReference>
<dbReference type="SUPFAM" id="SSF82282">
    <property type="entry name" value="Homocysteine S-methyltransferase"/>
    <property type="match status" value="1"/>
</dbReference>
<evidence type="ECO:0000313" key="8">
    <source>
        <dbReference type="Proteomes" id="UP000319716"/>
    </source>
</evidence>
<dbReference type="PROSITE" id="PS50970">
    <property type="entry name" value="HCY"/>
    <property type="match status" value="1"/>
</dbReference>
<dbReference type="InterPro" id="IPR003726">
    <property type="entry name" value="HCY_dom"/>
</dbReference>
<keyword evidence="3" id="KW-0479">Metal-binding</keyword>
<reference evidence="7 8" key="1">
    <citation type="submission" date="2017-11" db="EMBL/GenBank/DDBJ databases">
        <title>Draft Genome Sequence of Sporolactobacillus inulinus NBRC 111894 Isolated from Koso, a Japanese Sugar-Vegetable Fermented Beverage.</title>
        <authorList>
            <person name="Chiou T.Y."/>
            <person name="Oshima K."/>
            <person name="Suda W."/>
            <person name="Hattori M."/>
            <person name="Takahashi T."/>
        </authorList>
    </citation>
    <scope>NUCLEOTIDE SEQUENCE [LARGE SCALE GENOMIC DNA]</scope>
    <source>
        <strain evidence="7 8">NBRC111894</strain>
    </source>
</reference>
<dbReference type="InterPro" id="IPR036589">
    <property type="entry name" value="HCY_dom_sf"/>
</dbReference>
<dbReference type="PANTHER" id="PTHR46015">
    <property type="entry name" value="ZGC:172121"/>
    <property type="match status" value="1"/>
</dbReference>
<evidence type="ECO:0000259" key="6">
    <source>
        <dbReference type="PROSITE" id="PS50970"/>
    </source>
</evidence>
<dbReference type="GO" id="GO:0009086">
    <property type="term" value="P:methionine biosynthetic process"/>
    <property type="evidence" value="ECO:0007669"/>
    <property type="project" value="TreeGrafter"/>
</dbReference>
<evidence type="ECO:0000256" key="4">
    <source>
        <dbReference type="ARBA" id="ARBA00022833"/>
    </source>
</evidence>
<evidence type="ECO:0000313" key="7">
    <source>
        <dbReference type="EMBL" id="GAY76645.1"/>
    </source>
</evidence>
<dbReference type="PANTHER" id="PTHR46015:SF1">
    <property type="entry name" value="HOMOCYSTEINE S-METHYLTRANSFERASE-LIKE ISOFORM 1"/>
    <property type="match status" value="1"/>
</dbReference>
<dbReference type="GO" id="GO:0032259">
    <property type="term" value="P:methylation"/>
    <property type="evidence" value="ECO:0007669"/>
    <property type="project" value="UniProtKB-KW"/>
</dbReference>
<name>A0A4Y1ZC66_9BACL</name>
<accession>A0A4Y1ZC66</accession>
<dbReference type="GO" id="GO:0046872">
    <property type="term" value="F:metal ion binding"/>
    <property type="evidence" value="ECO:0007669"/>
    <property type="project" value="UniProtKB-KW"/>
</dbReference>
<evidence type="ECO:0000256" key="2">
    <source>
        <dbReference type="ARBA" id="ARBA00022679"/>
    </source>
</evidence>
<evidence type="ECO:0000256" key="3">
    <source>
        <dbReference type="ARBA" id="ARBA00022723"/>
    </source>
</evidence>
<dbReference type="Proteomes" id="UP000319716">
    <property type="component" value="Unassembled WGS sequence"/>
</dbReference>
<dbReference type="Pfam" id="PF02574">
    <property type="entry name" value="S-methyl_trans"/>
    <property type="match status" value="1"/>
</dbReference>
<dbReference type="Gene3D" id="3.20.20.330">
    <property type="entry name" value="Homocysteine-binding-like domain"/>
    <property type="match status" value="1"/>
</dbReference>
<comment type="caution">
    <text evidence="5">Lacks conserved residue(s) required for the propagation of feature annotation.</text>
</comment>
<dbReference type="AlphaFoldDB" id="A0A4Y1ZC66"/>
<dbReference type="GO" id="GO:0008898">
    <property type="term" value="F:S-adenosylmethionine-homocysteine S-methyltransferase activity"/>
    <property type="evidence" value="ECO:0007669"/>
    <property type="project" value="TreeGrafter"/>
</dbReference>
<evidence type="ECO:0000256" key="5">
    <source>
        <dbReference type="PROSITE-ProRule" id="PRU00333"/>
    </source>
</evidence>
<keyword evidence="1 7" id="KW-0489">Methyltransferase</keyword>
<protein>
    <submittedName>
        <fullName evidence="7">Homocysteine S-methyltransferase</fullName>
        <ecNumber evidence="7">2.1.1.10</ecNumber>
    </submittedName>
</protein>
<evidence type="ECO:0000256" key="1">
    <source>
        <dbReference type="ARBA" id="ARBA00022603"/>
    </source>
</evidence>
<dbReference type="EMBL" id="BEXB01000016">
    <property type="protein sequence ID" value="GAY76645.1"/>
    <property type="molecule type" value="Genomic_DNA"/>
</dbReference>
<gene>
    <name evidence="7" type="ORF">NBRC111894_2199</name>
</gene>
<keyword evidence="4" id="KW-0862">Zinc</keyword>